<feature type="region of interest" description="Disordered" evidence="2">
    <location>
        <begin position="342"/>
        <end position="377"/>
    </location>
</feature>
<gene>
    <name evidence="5" type="ORF">ABT57_14590</name>
</gene>
<evidence type="ECO:0000313" key="6">
    <source>
        <dbReference type="Proteomes" id="UP000035909"/>
    </source>
</evidence>
<comment type="caution">
    <text evidence="5">The sequence shown here is derived from an EMBL/GenBank/DDBJ whole genome shotgun (WGS) entry which is preliminary data.</text>
</comment>
<dbReference type="CDD" id="cd00190">
    <property type="entry name" value="Tryp_SPc"/>
    <property type="match status" value="1"/>
</dbReference>
<dbReference type="InterPro" id="IPR009003">
    <property type="entry name" value="Peptidase_S1_PA"/>
</dbReference>
<dbReference type="PANTHER" id="PTHR24256">
    <property type="entry name" value="TRYPTASE-RELATED"/>
    <property type="match status" value="1"/>
</dbReference>
<sequence length="415" mass="44206">MKLPVLLLAIGAALNTPYSLASDVTSYVVGGEPVVATDDQNWMASIRLTQADTSHICGGSLINKDWVLTAAHCLVHSGDKGFFVLAPNQLNVMIGSKSVDVEDTSNLYAITHVVVHPAYSPVPTVKVTSQTDGSVVTEVLSLALDNDIALLRLEQSVPEYKATPIQLTNGLMADELDRRLADEWEDSKRPKNTKVSGWGSIKPDGTGIAERLMEAELAYLPIDECFERLELGNQAHYIIDSPLNRTKICTMPPEALFDDEGKPLGHGADSCKGDSGGPLRAKDANGNWLQLGIVSGGPAGTPVCGSYSRPGFYTRVGTYFEWIEQNVGKIPDQIITEPDFIVDQNNDSSTGGGSDSGTGGTPGGKDEEITGECNPSVEGISPSNCNISSGGGGTASWGALFSLLVVAGWRRFRHR</sequence>
<protein>
    <recommendedName>
        <fullName evidence="4">Peptidase S1 domain-containing protein</fullName>
    </recommendedName>
</protein>
<dbReference type="PROSITE" id="PS50240">
    <property type="entry name" value="TRYPSIN_DOM"/>
    <property type="match status" value="1"/>
</dbReference>
<feature type="signal peptide" evidence="3">
    <location>
        <begin position="1"/>
        <end position="21"/>
    </location>
</feature>
<evidence type="ECO:0000259" key="4">
    <source>
        <dbReference type="PROSITE" id="PS50240"/>
    </source>
</evidence>
<proteinExistence type="predicted"/>
<dbReference type="EMBL" id="LDOU01000015">
    <property type="protein sequence ID" value="KLV08053.1"/>
    <property type="molecule type" value="Genomic_DNA"/>
</dbReference>
<evidence type="ECO:0000313" key="5">
    <source>
        <dbReference type="EMBL" id="KLV08053.1"/>
    </source>
</evidence>
<dbReference type="SMART" id="SM00020">
    <property type="entry name" value="Tryp_SPc"/>
    <property type="match status" value="1"/>
</dbReference>
<feature type="compositionally biased region" description="Gly residues" evidence="2">
    <location>
        <begin position="350"/>
        <end position="363"/>
    </location>
</feature>
<dbReference type="InterPro" id="IPR051487">
    <property type="entry name" value="Ser/Thr_Proteases_Immune/Dev"/>
</dbReference>
<keyword evidence="3" id="KW-0732">Signal</keyword>
<accession>A0A0J1H8L5</accession>
<dbReference type="Proteomes" id="UP000035909">
    <property type="component" value="Unassembled WGS sequence"/>
</dbReference>
<dbReference type="PATRIC" id="fig|320778.3.peg.3172"/>
<dbReference type="PROSITE" id="PS00134">
    <property type="entry name" value="TRYPSIN_HIS"/>
    <property type="match status" value="1"/>
</dbReference>
<dbReference type="SUPFAM" id="SSF50494">
    <property type="entry name" value="Trypsin-like serine proteases"/>
    <property type="match status" value="1"/>
</dbReference>
<dbReference type="Pfam" id="PF00089">
    <property type="entry name" value="Trypsin"/>
    <property type="match status" value="1"/>
</dbReference>
<dbReference type="PRINTS" id="PR00722">
    <property type="entry name" value="CHYMOTRYPSIN"/>
</dbReference>
<keyword evidence="1" id="KW-1015">Disulfide bond</keyword>
<dbReference type="RefSeq" id="WP_047885945.1">
    <property type="nucleotide sequence ID" value="NZ_CP071326.1"/>
</dbReference>
<dbReference type="Gene3D" id="2.40.10.10">
    <property type="entry name" value="Trypsin-like serine proteases"/>
    <property type="match status" value="1"/>
</dbReference>
<evidence type="ECO:0000256" key="1">
    <source>
        <dbReference type="ARBA" id="ARBA00023157"/>
    </source>
</evidence>
<keyword evidence="6" id="KW-1185">Reference proteome</keyword>
<dbReference type="GO" id="GO:0004252">
    <property type="term" value="F:serine-type endopeptidase activity"/>
    <property type="evidence" value="ECO:0007669"/>
    <property type="project" value="InterPro"/>
</dbReference>
<feature type="domain" description="Peptidase S1" evidence="4">
    <location>
        <begin position="28"/>
        <end position="328"/>
    </location>
</feature>
<dbReference type="InterPro" id="IPR001314">
    <property type="entry name" value="Peptidase_S1A"/>
</dbReference>
<dbReference type="AlphaFoldDB" id="A0A0J1H8L5"/>
<dbReference type="InterPro" id="IPR018114">
    <property type="entry name" value="TRYPSIN_HIS"/>
</dbReference>
<reference evidence="5 6" key="1">
    <citation type="submission" date="2015-05" db="EMBL/GenBank/DDBJ databases">
        <title>Photobacterium galathea sp. nov.</title>
        <authorList>
            <person name="Machado H."/>
            <person name="Gram L."/>
        </authorList>
    </citation>
    <scope>NUCLEOTIDE SEQUENCE [LARGE SCALE GENOMIC DNA]</scope>
    <source>
        <strain evidence="5 6">DSM 22954</strain>
    </source>
</reference>
<dbReference type="InterPro" id="IPR001254">
    <property type="entry name" value="Trypsin_dom"/>
</dbReference>
<name>A0A0J1H8L5_9GAMM</name>
<organism evidence="5 6">
    <name type="scientific">Photobacterium ganghwense</name>
    <dbReference type="NCBI Taxonomy" id="320778"/>
    <lineage>
        <taxon>Bacteria</taxon>
        <taxon>Pseudomonadati</taxon>
        <taxon>Pseudomonadota</taxon>
        <taxon>Gammaproteobacteria</taxon>
        <taxon>Vibrionales</taxon>
        <taxon>Vibrionaceae</taxon>
        <taxon>Photobacterium</taxon>
    </lineage>
</organism>
<evidence type="ECO:0000256" key="3">
    <source>
        <dbReference type="SAM" id="SignalP"/>
    </source>
</evidence>
<dbReference type="GO" id="GO:0006508">
    <property type="term" value="P:proteolysis"/>
    <property type="evidence" value="ECO:0007669"/>
    <property type="project" value="InterPro"/>
</dbReference>
<dbReference type="OrthoDB" id="9813836at2"/>
<dbReference type="STRING" id="320778.ABT57_14590"/>
<feature type="chain" id="PRO_5005252446" description="Peptidase S1 domain-containing protein" evidence="3">
    <location>
        <begin position="22"/>
        <end position="415"/>
    </location>
</feature>
<dbReference type="InterPro" id="IPR043504">
    <property type="entry name" value="Peptidase_S1_PA_chymotrypsin"/>
</dbReference>
<evidence type="ECO:0000256" key="2">
    <source>
        <dbReference type="SAM" id="MobiDB-lite"/>
    </source>
</evidence>